<organism evidence="16 17">
    <name type="scientific">Labeo rohita</name>
    <name type="common">Indian major carp</name>
    <name type="synonym">Cyprinus rohita</name>
    <dbReference type="NCBI Taxonomy" id="84645"/>
    <lineage>
        <taxon>Eukaryota</taxon>
        <taxon>Metazoa</taxon>
        <taxon>Chordata</taxon>
        <taxon>Craniata</taxon>
        <taxon>Vertebrata</taxon>
        <taxon>Euteleostomi</taxon>
        <taxon>Actinopterygii</taxon>
        <taxon>Neopterygii</taxon>
        <taxon>Teleostei</taxon>
        <taxon>Ostariophysi</taxon>
        <taxon>Cypriniformes</taxon>
        <taxon>Cyprinidae</taxon>
        <taxon>Labeoninae</taxon>
        <taxon>Labeonini</taxon>
        <taxon>Labeo</taxon>
    </lineage>
</organism>
<sequence>MFLMEICVLTLHDKRYPTLFFSVRLAAAKKRREERRMKSTGLLLGYFLMKVLVCDAEGEPGKNLDGLVTASGSNDSRDGENGLSETPHTEDRCRGYYDVMGQWDPPFVCRTGSYLYCCGTCGFRFCCEFKNSRLDQTTCKNYDTPPWSMTGRPPPKMMDQHDPTKDKTNLIVYIICGVVAIMALVGIFTKLGLEKAHRPHRENMSSVRLAAAKKRREERRMKSTGLLLGYFLMKVLVCDAEGEPGKNLDGLVTASGSNDSRDGENGLSETPHTEDRCRGYYDVMGQWDPPFVCRTGSYLYCCGTCGFRFCCEFKNSRLDQTTCKNYDTPPWSMTGRPPPKMMDQHDPTKDKTNLIVYIICGVVAIMALVGIFTKLGLEKAHRPHRENMSRCFMVDKDMSEINALNAVFPESDVLLCWYHVLQAVVRWLMKSDSGVCGPHSSNTRREILDYFKKMKACAMKTDFDRVAKEFLKDFSHCQEVCKYFQRYWEPISHRWADYGRCYNHGNSETNNLIERDQSLVVIFRSVKKV</sequence>
<dbReference type="InterPro" id="IPR053891">
    <property type="entry name" value="Shisa_N"/>
</dbReference>
<evidence type="ECO:0000256" key="14">
    <source>
        <dbReference type="SAM" id="Phobius"/>
    </source>
</evidence>
<keyword evidence="7" id="KW-0325">Glycoprotein</keyword>
<evidence type="ECO:0000259" key="15">
    <source>
        <dbReference type="Pfam" id="PF13908"/>
    </source>
</evidence>
<name>A0A498N1S2_LABRO</name>
<feature type="transmembrane region" description="Helical" evidence="14">
    <location>
        <begin position="170"/>
        <end position="193"/>
    </location>
</feature>
<dbReference type="GO" id="GO:0045211">
    <property type="term" value="C:postsynaptic membrane"/>
    <property type="evidence" value="ECO:0007669"/>
    <property type="project" value="TreeGrafter"/>
</dbReference>
<dbReference type="PANTHER" id="PTHR31774">
    <property type="entry name" value="PROTEIN SHISA-9-RELATED"/>
    <property type="match status" value="1"/>
</dbReference>
<keyword evidence="3" id="KW-0732">Signal</keyword>
<evidence type="ECO:0000256" key="8">
    <source>
        <dbReference type="ARBA" id="ARBA00023257"/>
    </source>
</evidence>
<evidence type="ECO:0000256" key="10">
    <source>
        <dbReference type="ARBA" id="ARBA00029429"/>
    </source>
</evidence>
<gene>
    <name evidence="16" type="ORF">ROHU_023245</name>
</gene>
<evidence type="ECO:0000256" key="13">
    <source>
        <dbReference type="SAM" id="MobiDB-lite"/>
    </source>
</evidence>
<keyword evidence="6 14" id="KW-0472">Membrane</keyword>
<feature type="domain" description="Shisa N-terminal" evidence="15">
    <location>
        <begin position="275"/>
        <end position="325"/>
    </location>
</feature>
<accession>A0A498N1S2</accession>
<dbReference type="EMBL" id="QBIY01012581">
    <property type="protein sequence ID" value="RXN22737.1"/>
    <property type="molecule type" value="Genomic_DNA"/>
</dbReference>
<comment type="caution">
    <text evidence="16">The sequence shown here is derived from an EMBL/GenBank/DDBJ whole genome shotgun (WGS) entry which is preliminary data.</text>
</comment>
<evidence type="ECO:0000256" key="5">
    <source>
        <dbReference type="ARBA" id="ARBA00023018"/>
    </source>
</evidence>
<dbReference type="GO" id="GO:0014069">
    <property type="term" value="C:postsynaptic density"/>
    <property type="evidence" value="ECO:0007669"/>
    <property type="project" value="TreeGrafter"/>
</dbReference>
<evidence type="ECO:0000256" key="2">
    <source>
        <dbReference type="ARBA" id="ARBA00022692"/>
    </source>
</evidence>
<evidence type="ECO:0000256" key="11">
    <source>
        <dbReference type="ARBA" id="ARBA00037492"/>
    </source>
</evidence>
<evidence type="ECO:0000256" key="3">
    <source>
        <dbReference type="ARBA" id="ARBA00022729"/>
    </source>
</evidence>
<comment type="similarity">
    <text evidence="12">Belongs to the shisa family. SHISA9 subfamily.</text>
</comment>
<evidence type="ECO:0000313" key="16">
    <source>
        <dbReference type="EMBL" id="RXN22737.1"/>
    </source>
</evidence>
<keyword evidence="9" id="KW-0966">Cell projection</keyword>
<proteinExistence type="inferred from homology"/>
<feature type="transmembrane region" description="Helical" evidence="14">
    <location>
        <begin position="354"/>
        <end position="377"/>
    </location>
</feature>
<keyword evidence="4 14" id="KW-1133">Transmembrane helix</keyword>
<evidence type="ECO:0000256" key="12">
    <source>
        <dbReference type="ARBA" id="ARBA00038448"/>
    </source>
</evidence>
<dbReference type="Pfam" id="PF13908">
    <property type="entry name" value="Shisa_N"/>
    <property type="match status" value="2"/>
</dbReference>
<dbReference type="GO" id="GO:0032281">
    <property type="term" value="C:AMPA glutamate receptor complex"/>
    <property type="evidence" value="ECO:0007669"/>
    <property type="project" value="TreeGrafter"/>
</dbReference>
<protein>
    <submittedName>
        <fullName evidence="16">Shisa-9B-like protein</fullName>
    </submittedName>
</protein>
<evidence type="ECO:0000256" key="9">
    <source>
        <dbReference type="ARBA" id="ARBA00023273"/>
    </source>
</evidence>
<dbReference type="STRING" id="84645.A0A498N1S2"/>
<dbReference type="PANTHER" id="PTHR31774:SF1">
    <property type="entry name" value="PROTEIN SHISA-9"/>
    <property type="match status" value="1"/>
</dbReference>
<evidence type="ECO:0000256" key="4">
    <source>
        <dbReference type="ARBA" id="ARBA00022989"/>
    </source>
</evidence>
<keyword evidence="17" id="KW-1185">Reference proteome</keyword>
<feature type="region of interest" description="Disordered" evidence="13">
    <location>
        <begin position="249"/>
        <end position="272"/>
    </location>
</feature>
<comment type="subcellular location">
    <subcellularLocation>
        <location evidence="10">Cell projection</location>
        <location evidence="10">Dendritic spine membrane</location>
        <topology evidence="10">Single-pass type I membrane protein</topology>
    </subcellularLocation>
</comment>
<evidence type="ECO:0000256" key="7">
    <source>
        <dbReference type="ARBA" id="ARBA00023180"/>
    </source>
</evidence>
<evidence type="ECO:0000313" key="17">
    <source>
        <dbReference type="Proteomes" id="UP000290572"/>
    </source>
</evidence>
<reference evidence="16 17" key="1">
    <citation type="submission" date="2018-03" db="EMBL/GenBank/DDBJ databases">
        <title>Draft genome sequence of Rohu Carp (Labeo rohita).</title>
        <authorList>
            <person name="Das P."/>
            <person name="Kushwaha B."/>
            <person name="Joshi C.G."/>
            <person name="Kumar D."/>
            <person name="Nagpure N.S."/>
            <person name="Sahoo L."/>
            <person name="Das S.P."/>
            <person name="Bit A."/>
            <person name="Patnaik S."/>
            <person name="Meher P.K."/>
            <person name="Jayasankar P."/>
            <person name="Koringa P.G."/>
            <person name="Patel N.V."/>
            <person name="Hinsu A.T."/>
            <person name="Kumar R."/>
            <person name="Pandey M."/>
            <person name="Agarwal S."/>
            <person name="Srivastava S."/>
            <person name="Singh M."/>
            <person name="Iquebal M.A."/>
            <person name="Jaiswal S."/>
            <person name="Angadi U.B."/>
            <person name="Kumar N."/>
            <person name="Raza M."/>
            <person name="Shah T.M."/>
            <person name="Rai A."/>
            <person name="Jena J.K."/>
        </authorList>
    </citation>
    <scope>NUCLEOTIDE SEQUENCE [LARGE SCALE GENOMIC DNA]</scope>
    <source>
        <strain evidence="16">DASCIFA01</strain>
        <tissue evidence="16">Testis</tissue>
    </source>
</reference>
<feature type="domain" description="Shisa N-terminal" evidence="15">
    <location>
        <begin position="91"/>
        <end position="141"/>
    </location>
</feature>
<keyword evidence="1" id="KW-1003">Cell membrane</keyword>
<keyword evidence="5" id="KW-0770">Synapse</keyword>
<comment type="function">
    <text evidence="11">Regulator of short-term neuronal synaptic plasticity in the dentate gyrus. Associates with AMPA receptors (ionotropic glutamate receptors) in synaptic spines and promotes AMPA receptor desensitization at excitatory synapses.</text>
</comment>
<dbReference type="AlphaFoldDB" id="A0A498N1S2"/>
<dbReference type="Proteomes" id="UP000290572">
    <property type="component" value="Unassembled WGS sequence"/>
</dbReference>
<evidence type="ECO:0000256" key="6">
    <source>
        <dbReference type="ARBA" id="ARBA00023136"/>
    </source>
</evidence>
<dbReference type="GO" id="GO:0048172">
    <property type="term" value="P:regulation of short-term neuronal synaptic plasticity"/>
    <property type="evidence" value="ECO:0007669"/>
    <property type="project" value="TreeGrafter"/>
</dbReference>
<evidence type="ECO:0000256" key="1">
    <source>
        <dbReference type="ARBA" id="ARBA00022475"/>
    </source>
</evidence>
<feature type="region of interest" description="Disordered" evidence="13">
    <location>
        <begin position="65"/>
        <end position="88"/>
    </location>
</feature>
<keyword evidence="8" id="KW-0628">Postsynaptic cell membrane</keyword>
<dbReference type="GO" id="GO:0032591">
    <property type="term" value="C:dendritic spine membrane"/>
    <property type="evidence" value="ECO:0007669"/>
    <property type="project" value="UniProtKB-SubCell"/>
</dbReference>
<dbReference type="InterPro" id="IPR026910">
    <property type="entry name" value="Shisa"/>
</dbReference>
<keyword evidence="2 14" id="KW-0812">Transmembrane</keyword>